<sequence>MELVMETKMQDYTKCPTMFLNLRHLVLTMEIFRHYEHTGGILRLAYLLELAPVLEQLELHMEWHGKGEIVL</sequence>
<accession>A0A8T0QPF2</accession>
<dbReference type="EMBL" id="CM029049">
    <property type="protein sequence ID" value="KAG2574496.1"/>
    <property type="molecule type" value="Genomic_DNA"/>
</dbReference>
<evidence type="ECO:0000313" key="1">
    <source>
        <dbReference type="EMBL" id="KAG2574496.1"/>
    </source>
</evidence>
<dbReference type="Proteomes" id="UP000823388">
    <property type="component" value="Chromosome 7K"/>
</dbReference>
<keyword evidence="2" id="KW-1185">Reference proteome</keyword>
<reference evidence="1" key="1">
    <citation type="submission" date="2020-05" db="EMBL/GenBank/DDBJ databases">
        <title>WGS assembly of Panicum virgatum.</title>
        <authorList>
            <person name="Lovell J.T."/>
            <person name="Jenkins J."/>
            <person name="Shu S."/>
            <person name="Juenger T.E."/>
            <person name="Schmutz J."/>
        </authorList>
    </citation>
    <scope>NUCLEOTIDE SEQUENCE</scope>
    <source>
        <strain evidence="1">AP13</strain>
    </source>
</reference>
<protein>
    <submittedName>
        <fullName evidence="1">Uncharacterized protein</fullName>
    </submittedName>
</protein>
<proteinExistence type="predicted"/>
<dbReference type="AlphaFoldDB" id="A0A8T0QPF2"/>
<organism evidence="1 2">
    <name type="scientific">Panicum virgatum</name>
    <name type="common">Blackwell switchgrass</name>
    <dbReference type="NCBI Taxonomy" id="38727"/>
    <lineage>
        <taxon>Eukaryota</taxon>
        <taxon>Viridiplantae</taxon>
        <taxon>Streptophyta</taxon>
        <taxon>Embryophyta</taxon>
        <taxon>Tracheophyta</taxon>
        <taxon>Spermatophyta</taxon>
        <taxon>Magnoliopsida</taxon>
        <taxon>Liliopsida</taxon>
        <taxon>Poales</taxon>
        <taxon>Poaceae</taxon>
        <taxon>PACMAD clade</taxon>
        <taxon>Panicoideae</taxon>
        <taxon>Panicodae</taxon>
        <taxon>Paniceae</taxon>
        <taxon>Panicinae</taxon>
        <taxon>Panicum</taxon>
        <taxon>Panicum sect. Hiantes</taxon>
    </lineage>
</organism>
<evidence type="ECO:0000313" key="2">
    <source>
        <dbReference type="Proteomes" id="UP000823388"/>
    </source>
</evidence>
<name>A0A8T0QPF2_PANVG</name>
<gene>
    <name evidence="1" type="ORF">PVAP13_7KG338848</name>
</gene>
<comment type="caution">
    <text evidence="1">The sequence shown here is derived from an EMBL/GenBank/DDBJ whole genome shotgun (WGS) entry which is preliminary data.</text>
</comment>